<dbReference type="KEGG" id="hro:HELRODRAFT_166650"/>
<keyword evidence="2" id="KW-0472">Membrane</keyword>
<keyword evidence="2" id="KW-0812">Transmembrane</keyword>
<reference evidence="5" key="1">
    <citation type="submission" date="2012-12" db="EMBL/GenBank/DDBJ databases">
        <authorList>
            <person name="Hellsten U."/>
            <person name="Grimwood J."/>
            <person name="Chapman J.A."/>
            <person name="Shapiro H."/>
            <person name="Aerts A."/>
            <person name="Otillar R.P."/>
            <person name="Terry A.Y."/>
            <person name="Boore J.L."/>
            <person name="Simakov O."/>
            <person name="Marletaz F."/>
            <person name="Cho S.-J."/>
            <person name="Edsinger-Gonzales E."/>
            <person name="Havlak P."/>
            <person name="Kuo D.-H."/>
            <person name="Larsson T."/>
            <person name="Lv J."/>
            <person name="Arendt D."/>
            <person name="Savage R."/>
            <person name="Osoegawa K."/>
            <person name="de Jong P."/>
            <person name="Lindberg D.R."/>
            <person name="Seaver E.C."/>
            <person name="Weisblat D.A."/>
            <person name="Putnam N.H."/>
            <person name="Grigoriev I.V."/>
            <person name="Rokhsar D.S."/>
        </authorList>
    </citation>
    <scope>NUCLEOTIDE SEQUENCE</scope>
</reference>
<evidence type="ECO:0000313" key="3">
    <source>
        <dbReference type="EMBL" id="ESO11634.1"/>
    </source>
</evidence>
<reference evidence="3 5" key="2">
    <citation type="journal article" date="2013" name="Nature">
        <title>Insights into bilaterian evolution from three spiralian genomes.</title>
        <authorList>
            <person name="Simakov O."/>
            <person name="Marletaz F."/>
            <person name="Cho S.J."/>
            <person name="Edsinger-Gonzales E."/>
            <person name="Havlak P."/>
            <person name="Hellsten U."/>
            <person name="Kuo D.H."/>
            <person name="Larsson T."/>
            <person name="Lv J."/>
            <person name="Arendt D."/>
            <person name="Savage R."/>
            <person name="Osoegawa K."/>
            <person name="de Jong P."/>
            <person name="Grimwood J."/>
            <person name="Chapman J.A."/>
            <person name="Shapiro H."/>
            <person name="Aerts A."/>
            <person name="Otillar R.P."/>
            <person name="Terry A.Y."/>
            <person name="Boore J.L."/>
            <person name="Grigoriev I.V."/>
            <person name="Lindberg D.R."/>
            <person name="Seaver E.C."/>
            <person name="Weisblat D.A."/>
            <person name="Putnam N.H."/>
            <person name="Rokhsar D.S."/>
        </authorList>
    </citation>
    <scope>NUCLEOTIDE SEQUENCE</scope>
</reference>
<dbReference type="CTD" id="20201567"/>
<keyword evidence="5" id="KW-1185">Reference proteome</keyword>
<dbReference type="HOGENOM" id="CLU_1628835_0_0_1"/>
<feature type="compositionally biased region" description="Basic residues" evidence="1">
    <location>
        <begin position="1"/>
        <end position="11"/>
    </location>
</feature>
<feature type="region of interest" description="Disordered" evidence="1">
    <location>
        <begin position="1"/>
        <end position="21"/>
    </location>
</feature>
<dbReference type="EMBL" id="AMQM01002489">
    <property type="status" value="NOT_ANNOTATED_CDS"/>
    <property type="molecule type" value="Genomic_DNA"/>
</dbReference>
<dbReference type="GeneID" id="20201567"/>
<organism evidence="4 5">
    <name type="scientific">Helobdella robusta</name>
    <name type="common">Californian leech</name>
    <dbReference type="NCBI Taxonomy" id="6412"/>
    <lineage>
        <taxon>Eukaryota</taxon>
        <taxon>Metazoa</taxon>
        <taxon>Spiralia</taxon>
        <taxon>Lophotrochozoa</taxon>
        <taxon>Annelida</taxon>
        <taxon>Clitellata</taxon>
        <taxon>Hirudinea</taxon>
        <taxon>Rhynchobdellida</taxon>
        <taxon>Glossiphoniidae</taxon>
        <taxon>Helobdella</taxon>
    </lineage>
</organism>
<dbReference type="Proteomes" id="UP000015101">
    <property type="component" value="Unassembled WGS sequence"/>
</dbReference>
<evidence type="ECO:0008006" key="6">
    <source>
        <dbReference type="Google" id="ProtNLM"/>
    </source>
</evidence>
<proteinExistence type="predicted"/>
<dbReference type="InParanoid" id="T1EYB7"/>
<gene>
    <name evidence="4" type="primary">20201567</name>
    <name evidence="3" type="ORF">HELRODRAFT_166650</name>
</gene>
<keyword evidence="2" id="KW-1133">Transmembrane helix</keyword>
<protein>
    <recommendedName>
        <fullName evidence="6">Cadherin domain-containing protein</fullName>
    </recommendedName>
</protein>
<evidence type="ECO:0000256" key="2">
    <source>
        <dbReference type="SAM" id="Phobius"/>
    </source>
</evidence>
<sequence length="163" mass="18947">MHRQDQHHHSSNRYNNNNNNISCGNNKNNNCNIYKKNFRSLLLMFLMMTSSLVMCQIEKKLRYSVKEEVKVGHVIGTVGDAYKRYGAKSNLKYKFLNQQPTWLKIDEDTGTMIITESNCNKHFTSSSNNDNNFNNNCNNLSTNNCYININFFFAVNKNILTVK</sequence>
<evidence type="ECO:0000313" key="4">
    <source>
        <dbReference type="EnsemblMetazoa" id="HelroP166650"/>
    </source>
</evidence>
<dbReference type="EnsemblMetazoa" id="HelroT166650">
    <property type="protein sequence ID" value="HelroP166650"/>
    <property type="gene ID" value="HelroG166650"/>
</dbReference>
<accession>T1EYB7</accession>
<feature type="compositionally biased region" description="Low complexity" evidence="1">
    <location>
        <begin position="12"/>
        <end position="21"/>
    </location>
</feature>
<evidence type="ECO:0000256" key="1">
    <source>
        <dbReference type="SAM" id="MobiDB-lite"/>
    </source>
</evidence>
<feature type="transmembrane region" description="Helical" evidence="2">
    <location>
        <begin position="38"/>
        <end position="57"/>
    </location>
</feature>
<name>T1EYB7_HELRO</name>
<evidence type="ECO:0000313" key="5">
    <source>
        <dbReference type="Proteomes" id="UP000015101"/>
    </source>
</evidence>
<dbReference type="RefSeq" id="XP_009010122.1">
    <property type="nucleotide sequence ID" value="XM_009011874.1"/>
</dbReference>
<dbReference type="EMBL" id="KB095812">
    <property type="protein sequence ID" value="ESO11634.1"/>
    <property type="molecule type" value="Genomic_DNA"/>
</dbReference>
<dbReference type="AlphaFoldDB" id="T1EYB7"/>
<reference evidence="4" key="3">
    <citation type="submission" date="2015-06" db="UniProtKB">
        <authorList>
            <consortium name="EnsemblMetazoa"/>
        </authorList>
    </citation>
    <scope>IDENTIFICATION</scope>
</reference>
<dbReference type="Gene3D" id="2.60.40.60">
    <property type="entry name" value="Cadherins"/>
    <property type="match status" value="1"/>
</dbReference>